<protein>
    <submittedName>
        <fullName evidence="2">Uncharacterized protein</fullName>
    </submittedName>
</protein>
<accession>X1HFM2</accession>
<sequence>MASAINAPMYWSPSFHANEAMAVRAALRTLSRQGEGGADVVGGERSATSGGSGEVAESAGSPWTRERTTAVHDR</sequence>
<feature type="region of interest" description="Disordered" evidence="1">
    <location>
        <begin position="33"/>
        <end position="74"/>
    </location>
</feature>
<organism evidence="2">
    <name type="scientific">marine sediment metagenome</name>
    <dbReference type="NCBI Taxonomy" id="412755"/>
    <lineage>
        <taxon>unclassified sequences</taxon>
        <taxon>metagenomes</taxon>
        <taxon>ecological metagenomes</taxon>
    </lineage>
</organism>
<proteinExistence type="predicted"/>
<feature type="compositionally biased region" description="Low complexity" evidence="1">
    <location>
        <begin position="46"/>
        <end position="61"/>
    </location>
</feature>
<dbReference type="AlphaFoldDB" id="X1HFM2"/>
<reference evidence="2" key="1">
    <citation type="journal article" date="2014" name="Front. Microbiol.">
        <title>High frequency of phylogenetically diverse reductive dehalogenase-homologous genes in deep subseafloor sedimentary metagenomes.</title>
        <authorList>
            <person name="Kawai M."/>
            <person name="Futagami T."/>
            <person name="Toyoda A."/>
            <person name="Takaki Y."/>
            <person name="Nishi S."/>
            <person name="Hori S."/>
            <person name="Arai W."/>
            <person name="Tsubouchi T."/>
            <person name="Morono Y."/>
            <person name="Uchiyama I."/>
            <person name="Ito T."/>
            <person name="Fujiyama A."/>
            <person name="Inagaki F."/>
            <person name="Takami H."/>
        </authorList>
    </citation>
    <scope>NUCLEOTIDE SEQUENCE</scope>
    <source>
        <strain evidence="2">Expedition CK06-06</strain>
    </source>
</reference>
<evidence type="ECO:0000313" key="2">
    <source>
        <dbReference type="EMBL" id="GAH44098.1"/>
    </source>
</evidence>
<name>X1HFM2_9ZZZZ</name>
<feature type="compositionally biased region" description="Basic and acidic residues" evidence="1">
    <location>
        <begin position="64"/>
        <end position="74"/>
    </location>
</feature>
<dbReference type="EMBL" id="BARU01007331">
    <property type="protein sequence ID" value="GAH44098.1"/>
    <property type="molecule type" value="Genomic_DNA"/>
</dbReference>
<gene>
    <name evidence="2" type="ORF">S03H2_14447</name>
</gene>
<evidence type="ECO:0000256" key="1">
    <source>
        <dbReference type="SAM" id="MobiDB-lite"/>
    </source>
</evidence>
<comment type="caution">
    <text evidence="2">The sequence shown here is derived from an EMBL/GenBank/DDBJ whole genome shotgun (WGS) entry which is preliminary data.</text>
</comment>